<accession>U3IR45</accession>
<dbReference type="Ensembl" id="ENSAPLT00000010415.2">
    <property type="protein sequence ID" value="ENSAPLP00000009718.2"/>
    <property type="gene ID" value="ENSAPLG00000010009.2"/>
</dbReference>
<name>U3IR45_ANAPP</name>
<evidence type="ECO:0000313" key="1">
    <source>
        <dbReference type="Ensembl" id="ENSAPLP00000009718.2"/>
    </source>
</evidence>
<proteinExistence type="predicted"/>
<sequence>ALCHCFQCNCFWTTALTQTRGTGWGTLPYTWVSATQLSSACGEIIQMLREYLDRLGRHEQKEQLDDLCSKLQMTSTKEQVGSFKDRLVDVFSLALGDVAELRG</sequence>
<dbReference type="Proteomes" id="UP000016666">
    <property type="component" value="Unassembled WGS sequence"/>
</dbReference>
<reference evidence="1" key="2">
    <citation type="submission" date="2025-08" db="UniProtKB">
        <authorList>
            <consortium name="Ensembl"/>
        </authorList>
    </citation>
    <scope>IDENTIFICATION</scope>
</reference>
<reference evidence="1" key="3">
    <citation type="submission" date="2025-09" db="UniProtKB">
        <authorList>
            <consortium name="Ensembl"/>
        </authorList>
    </citation>
    <scope>IDENTIFICATION</scope>
</reference>
<dbReference type="AlphaFoldDB" id="U3IR45"/>
<protein>
    <submittedName>
        <fullName evidence="1">Uncharacterized protein</fullName>
    </submittedName>
</protein>
<dbReference type="STRING" id="8840.ENSAPLP00000009718"/>
<keyword evidence="2" id="KW-1185">Reference proteome</keyword>
<evidence type="ECO:0000313" key="2">
    <source>
        <dbReference type="Proteomes" id="UP000016666"/>
    </source>
</evidence>
<dbReference type="OMA" id="PTREMGW"/>
<reference evidence="2" key="1">
    <citation type="submission" date="2017-10" db="EMBL/GenBank/DDBJ databases">
        <title>A new Pekin duck reference genome.</title>
        <authorList>
            <person name="Hou Z.-C."/>
            <person name="Zhou Z.-K."/>
            <person name="Zhu F."/>
            <person name="Hou S.-S."/>
        </authorList>
    </citation>
    <scope>NUCLEOTIDE SEQUENCE [LARGE SCALE GENOMIC DNA]</scope>
</reference>
<organism evidence="1 2">
    <name type="scientific">Anas platyrhynchos platyrhynchos</name>
    <name type="common">Northern mallard</name>
    <dbReference type="NCBI Taxonomy" id="8840"/>
    <lineage>
        <taxon>Eukaryota</taxon>
        <taxon>Metazoa</taxon>
        <taxon>Chordata</taxon>
        <taxon>Craniata</taxon>
        <taxon>Vertebrata</taxon>
        <taxon>Euteleostomi</taxon>
        <taxon>Archelosauria</taxon>
        <taxon>Archosauria</taxon>
        <taxon>Dinosauria</taxon>
        <taxon>Saurischia</taxon>
        <taxon>Theropoda</taxon>
        <taxon>Coelurosauria</taxon>
        <taxon>Aves</taxon>
        <taxon>Neognathae</taxon>
        <taxon>Galloanserae</taxon>
        <taxon>Anseriformes</taxon>
        <taxon>Anatidae</taxon>
        <taxon>Anatinae</taxon>
        <taxon>Anas</taxon>
    </lineage>
</organism>